<dbReference type="VEuPathDB" id="FungiDB:MGL_1823"/>
<accession>A8Q1Q4</accession>
<dbReference type="GO" id="GO:0019988">
    <property type="term" value="P:charged-tRNA amino acid modification"/>
    <property type="evidence" value="ECO:0007669"/>
    <property type="project" value="InterPro"/>
</dbReference>
<dbReference type="GO" id="GO:0043399">
    <property type="term" value="F:tRNA adenosine(64)-2'-O-ribosylphosphate transferase activity"/>
    <property type="evidence" value="ECO:0007669"/>
    <property type="project" value="InterPro"/>
</dbReference>
<dbReference type="FunCoup" id="A8Q1Q4">
    <property type="interactions" value="15"/>
</dbReference>
<feature type="domain" description="Rit1 DUSP-like" evidence="2">
    <location>
        <begin position="297"/>
        <end position="423"/>
    </location>
</feature>
<feature type="region of interest" description="Disordered" evidence="1">
    <location>
        <begin position="277"/>
        <end position="296"/>
    </location>
</feature>
<evidence type="ECO:0000313" key="4">
    <source>
        <dbReference type="EMBL" id="EDP43610.1"/>
    </source>
</evidence>
<dbReference type="InterPro" id="IPR033449">
    <property type="entry name" value="Rit1_N"/>
</dbReference>
<dbReference type="GO" id="GO:0005737">
    <property type="term" value="C:cytoplasm"/>
    <property type="evidence" value="ECO:0007669"/>
    <property type="project" value="TreeGrafter"/>
</dbReference>
<dbReference type="InterPro" id="IPR033421">
    <property type="entry name" value="Rit1_DUSP-like"/>
</dbReference>
<evidence type="ECO:0000313" key="5">
    <source>
        <dbReference type="Proteomes" id="UP000008837"/>
    </source>
</evidence>
<dbReference type="AlphaFoldDB" id="A8Q1Q4"/>
<dbReference type="Gene3D" id="3.90.190.10">
    <property type="entry name" value="Protein tyrosine phosphatase superfamily"/>
    <property type="match status" value="1"/>
</dbReference>
<dbReference type="InParanoid" id="A8Q1Q4"/>
<dbReference type="InterPro" id="IPR029021">
    <property type="entry name" value="Prot-tyrosine_phosphatase-like"/>
</dbReference>
<dbReference type="InterPro" id="IPR007306">
    <property type="entry name" value="Rit1"/>
</dbReference>
<dbReference type="PANTHER" id="PTHR31811:SF0">
    <property type="entry name" value="TRNA A64-2'-O-RIBOSYLPHOSPHATE TRANSFERASE"/>
    <property type="match status" value="1"/>
</dbReference>
<evidence type="ECO:0000259" key="2">
    <source>
        <dbReference type="Pfam" id="PF04179"/>
    </source>
</evidence>
<keyword evidence="5" id="KW-1185">Reference proteome</keyword>
<dbReference type="RefSeq" id="XP_001730824.1">
    <property type="nucleotide sequence ID" value="XM_001730772.1"/>
</dbReference>
<dbReference type="EMBL" id="AAYY01000006">
    <property type="protein sequence ID" value="EDP43610.1"/>
    <property type="molecule type" value="Genomic_DNA"/>
</dbReference>
<dbReference type="STRING" id="425265.A8Q1Q4"/>
<comment type="caution">
    <text evidence="4">The sequence shown here is derived from an EMBL/GenBank/DDBJ whole genome shotgun (WGS) entry which is preliminary data.</text>
</comment>
<reference evidence="4 5" key="1">
    <citation type="journal article" date="2007" name="Proc. Natl. Acad. Sci. U.S.A.">
        <title>Dandruff-associated Malassezia genomes reveal convergent and divergent virulence traits shared with plant and human fungal pathogens.</title>
        <authorList>
            <person name="Xu J."/>
            <person name="Saunders C.W."/>
            <person name="Hu P."/>
            <person name="Grant R.A."/>
            <person name="Boekhout T."/>
            <person name="Kuramae E.E."/>
            <person name="Kronstad J.W."/>
            <person name="Deangelis Y.M."/>
            <person name="Reeder N.L."/>
            <person name="Johnstone K.R."/>
            <person name="Leland M."/>
            <person name="Fieno A.M."/>
            <person name="Begley W.M."/>
            <person name="Sun Y."/>
            <person name="Lacey M.P."/>
            <person name="Chaudhary T."/>
            <person name="Keough T."/>
            <person name="Chu L."/>
            <person name="Sears R."/>
            <person name="Yuan B."/>
            <person name="Dawson T.L.Jr."/>
        </authorList>
    </citation>
    <scope>NUCLEOTIDE SEQUENCE [LARGE SCALE GENOMIC DNA]</scope>
    <source>
        <strain evidence="5">ATCC MYA-4612 / CBS 7966</strain>
    </source>
</reference>
<sequence length="434" mass="48372">MHQWDFSMKRANLHLIPLIQPHHQQQPQDDEASVDQAGSGATTELTGCVLIDSTRRGKRYPDALSKTVPIWCAVLNRASHRTFGTPSDPPPLQIPTDTVSLSEAAQIEARLDMWVHKFCASDLAVPCLEKPLCPVFVHAPHIPTLPTCAMQHHIVLVSVSPSETPKAFHTMHASYVQGAGDDHEAWAHGLTPALFWRHHRELLAPHLQREDRVKLVHKLVREERGRSGQVPWLATDNSATRIDGTCLFIAARPLAHSFSHHERSRYAFIVHCSQSEREPSTTPATQQQPCTSETPPVLRLGIDASKRGLGSFSRALPLVVDAVTDALIWETRNKEHPRGVLVCCSDGCQLSGAVAVAILAASYDQHRQFLGTGTDAHQKLTKHRKRISKDDTQRRLQWITGSVHSVSQTSPSRAHLQRVNAYLMGPLRQVRLWE</sequence>
<dbReference type="Proteomes" id="UP000008837">
    <property type="component" value="Unassembled WGS sequence"/>
</dbReference>
<evidence type="ECO:0000256" key="1">
    <source>
        <dbReference type="SAM" id="MobiDB-lite"/>
    </source>
</evidence>
<name>A8Q1Q4_MALGO</name>
<organism evidence="4 5">
    <name type="scientific">Malassezia globosa (strain ATCC MYA-4612 / CBS 7966)</name>
    <name type="common">Dandruff-associated fungus</name>
    <dbReference type="NCBI Taxonomy" id="425265"/>
    <lineage>
        <taxon>Eukaryota</taxon>
        <taxon>Fungi</taxon>
        <taxon>Dikarya</taxon>
        <taxon>Basidiomycota</taxon>
        <taxon>Ustilaginomycotina</taxon>
        <taxon>Malasseziomycetes</taxon>
        <taxon>Malasseziales</taxon>
        <taxon>Malasseziaceae</taxon>
        <taxon>Malassezia</taxon>
    </lineage>
</organism>
<evidence type="ECO:0000259" key="3">
    <source>
        <dbReference type="Pfam" id="PF17184"/>
    </source>
</evidence>
<protein>
    <recommendedName>
        <fullName evidence="6">Initiator tRNA phosphoribosyl transferase</fullName>
    </recommendedName>
</protein>
<dbReference type="OMA" id="PVFWANQ"/>
<dbReference type="PANTHER" id="PTHR31811">
    <property type="entry name" value="TRNA A64-2'-O-RIBOSYLPHOSPHATE TRANSFERASE"/>
    <property type="match status" value="1"/>
</dbReference>
<proteinExistence type="predicted"/>
<feature type="compositionally biased region" description="Polar residues" evidence="1">
    <location>
        <begin position="280"/>
        <end position="294"/>
    </location>
</feature>
<dbReference type="Pfam" id="PF17184">
    <property type="entry name" value="Rit1_C"/>
    <property type="match status" value="1"/>
</dbReference>
<gene>
    <name evidence="4" type="ORF">MGL_1823</name>
</gene>
<dbReference type="Pfam" id="PF04179">
    <property type="entry name" value="Init_tRNA_PT"/>
    <property type="match status" value="1"/>
</dbReference>
<evidence type="ECO:0008006" key="6">
    <source>
        <dbReference type="Google" id="ProtNLM"/>
    </source>
</evidence>
<dbReference type="OrthoDB" id="45256at2759"/>
<feature type="domain" description="Rit1 N-terminal" evidence="3">
    <location>
        <begin position="2"/>
        <end position="218"/>
    </location>
</feature>
<dbReference type="KEGG" id="mgl:MGL_1823"/>
<dbReference type="GeneID" id="5855131"/>